<evidence type="ECO:0000256" key="13">
    <source>
        <dbReference type="ARBA" id="ARBA00033251"/>
    </source>
</evidence>
<name>A0AAN6RWP8_9PEZI</name>
<dbReference type="AlphaFoldDB" id="A0AAN6RWP8"/>
<dbReference type="Gene3D" id="3.40.630.30">
    <property type="match status" value="1"/>
</dbReference>
<evidence type="ECO:0000256" key="1">
    <source>
        <dbReference type="ARBA" id="ARBA00002294"/>
    </source>
</evidence>
<evidence type="ECO:0000256" key="3">
    <source>
        <dbReference type="ARBA" id="ARBA00004925"/>
    </source>
</evidence>
<evidence type="ECO:0000256" key="15">
    <source>
        <dbReference type="SAM" id="MobiDB-lite"/>
    </source>
</evidence>
<dbReference type="Gene3D" id="1.20.1270.60">
    <property type="entry name" value="Arfaptin homology (AH) domain/BAR domain"/>
    <property type="match status" value="1"/>
</dbReference>
<feature type="domain" description="N-acetyltransferase" evidence="16">
    <location>
        <begin position="431"/>
        <end position="599"/>
    </location>
</feature>
<reference evidence="17" key="2">
    <citation type="submission" date="2023-05" db="EMBL/GenBank/DDBJ databases">
        <authorList>
            <consortium name="Lawrence Berkeley National Laboratory"/>
            <person name="Steindorff A."/>
            <person name="Hensen N."/>
            <person name="Bonometti L."/>
            <person name="Westerberg I."/>
            <person name="Brannstrom I.O."/>
            <person name="Guillou S."/>
            <person name="Cros-Aarteil S."/>
            <person name="Calhoun S."/>
            <person name="Haridas S."/>
            <person name="Kuo A."/>
            <person name="Mondo S."/>
            <person name="Pangilinan J."/>
            <person name="Riley R."/>
            <person name="Labutti K."/>
            <person name="Andreopoulos B."/>
            <person name="Lipzen A."/>
            <person name="Chen C."/>
            <person name="Yanf M."/>
            <person name="Daum C."/>
            <person name="Ng V."/>
            <person name="Clum A."/>
            <person name="Ohm R."/>
            <person name="Martin F."/>
            <person name="Silar P."/>
            <person name="Natvig D."/>
            <person name="Lalanne C."/>
            <person name="Gautier V."/>
            <person name="Ament-Velasquez S.L."/>
            <person name="Kruys A."/>
            <person name="Hutchinson M.I."/>
            <person name="Powell A.J."/>
            <person name="Barry K."/>
            <person name="Miller A.N."/>
            <person name="Grigoriev I.V."/>
            <person name="Debuchy R."/>
            <person name="Gladieux P."/>
            <person name="Thoren M.H."/>
            <person name="Johannesson H."/>
        </authorList>
    </citation>
    <scope>NUCLEOTIDE SEQUENCE</scope>
    <source>
        <strain evidence="17">CBS 103.79</strain>
    </source>
</reference>
<reference evidence="17" key="1">
    <citation type="journal article" date="2023" name="Mol. Phylogenet. Evol.">
        <title>Genome-scale phylogeny and comparative genomics of the fungal order Sordariales.</title>
        <authorList>
            <person name="Hensen N."/>
            <person name="Bonometti L."/>
            <person name="Westerberg I."/>
            <person name="Brannstrom I.O."/>
            <person name="Guillou S."/>
            <person name="Cros-Aarteil S."/>
            <person name="Calhoun S."/>
            <person name="Haridas S."/>
            <person name="Kuo A."/>
            <person name="Mondo S."/>
            <person name="Pangilinan J."/>
            <person name="Riley R."/>
            <person name="LaButti K."/>
            <person name="Andreopoulos B."/>
            <person name="Lipzen A."/>
            <person name="Chen C."/>
            <person name="Yan M."/>
            <person name="Daum C."/>
            <person name="Ng V."/>
            <person name="Clum A."/>
            <person name="Steindorff A."/>
            <person name="Ohm R.A."/>
            <person name="Martin F."/>
            <person name="Silar P."/>
            <person name="Natvig D.O."/>
            <person name="Lalanne C."/>
            <person name="Gautier V."/>
            <person name="Ament-Velasquez S.L."/>
            <person name="Kruys A."/>
            <person name="Hutchinson M.I."/>
            <person name="Powell A.J."/>
            <person name="Barry K."/>
            <person name="Miller A.N."/>
            <person name="Grigoriev I.V."/>
            <person name="Debuchy R."/>
            <person name="Gladieux P."/>
            <person name="Hiltunen Thoren M."/>
            <person name="Johannesson H."/>
        </authorList>
    </citation>
    <scope>NUCLEOTIDE SEQUENCE</scope>
    <source>
        <strain evidence="17">CBS 103.79</strain>
    </source>
</reference>
<keyword evidence="7" id="KW-0028">Amino-acid biosynthesis</keyword>
<evidence type="ECO:0000256" key="4">
    <source>
        <dbReference type="ARBA" id="ARBA00008694"/>
    </source>
</evidence>
<evidence type="ECO:0000313" key="18">
    <source>
        <dbReference type="Proteomes" id="UP001303889"/>
    </source>
</evidence>
<evidence type="ECO:0000256" key="10">
    <source>
        <dbReference type="ARBA" id="ARBA00023128"/>
    </source>
</evidence>
<dbReference type="InterPro" id="IPR018859">
    <property type="entry name" value="BAR_dom-cont"/>
</dbReference>
<dbReference type="Pfam" id="PF10455">
    <property type="entry name" value="BAR_2"/>
    <property type="match status" value="1"/>
</dbReference>
<dbReference type="EMBL" id="MU855331">
    <property type="protein sequence ID" value="KAK3906287.1"/>
    <property type="molecule type" value="Genomic_DNA"/>
</dbReference>
<evidence type="ECO:0000313" key="17">
    <source>
        <dbReference type="EMBL" id="KAK3906287.1"/>
    </source>
</evidence>
<accession>A0AAN6RWP8</accession>
<dbReference type="PANTHER" id="PTHR23342:SF4">
    <property type="entry name" value="AMINO-ACID ACETYLTRANSFERASE, MITOCHONDRIAL"/>
    <property type="match status" value="1"/>
</dbReference>
<evidence type="ECO:0000256" key="5">
    <source>
        <dbReference type="ARBA" id="ARBA00012697"/>
    </source>
</evidence>
<comment type="subcellular location">
    <subcellularLocation>
        <location evidence="2">Mitochondrion</location>
    </subcellularLocation>
</comment>
<comment type="pathway">
    <text evidence="3">Amino-acid biosynthesis; L-arginine biosynthesis; N(2)-acetyl-L-ornithine from L-glutamate: step 1/4.</text>
</comment>
<evidence type="ECO:0000256" key="9">
    <source>
        <dbReference type="ARBA" id="ARBA00022946"/>
    </source>
</evidence>
<protein>
    <recommendedName>
        <fullName evidence="6">Amino-acid acetyltransferase, mitochondrial</fullName>
        <ecNumber evidence="5">2.3.1.1</ecNumber>
    </recommendedName>
    <alternativeName>
        <fullName evidence="12">Glutamate N-acetyltransferase</fullName>
    </alternativeName>
    <alternativeName>
        <fullName evidence="13">N-acetylglutamate synthase</fullName>
    </alternativeName>
</protein>
<keyword evidence="11" id="KW-0012">Acyltransferase</keyword>
<dbReference type="SUPFAM" id="SSF103657">
    <property type="entry name" value="BAR/IMD domain-like"/>
    <property type="match status" value="1"/>
</dbReference>
<keyword evidence="8" id="KW-0808">Transferase</keyword>
<gene>
    <name evidence="17" type="ORF">C8A05DRAFT_40887</name>
</gene>
<evidence type="ECO:0000256" key="11">
    <source>
        <dbReference type="ARBA" id="ARBA00023315"/>
    </source>
</evidence>
<comment type="similarity">
    <text evidence="4">Belongs to the acetyltransferase family.</text>
</comment>
<evidence type="ECO:0000256" key="12">
    <source>
        <dbReference type="ARBA" id="ARBA00030346"/>
    </source>
</evidence>
<dbReference type="Proteomes" id="UP001303889">
    <property type="component" value="Unassembled WGS sequence"/>
</dbReference>
<dbReference type="PANTHER" id="PTHR23342">
    <property type="entry name" value="N-ACETYLGLUTAMATE SYNTHASE"/>
    <property type="match status" value="1"/>
</dbReference>
<proteinExistence type="inferred from homology"/>
<organism evidence="17 18">
    <name type="scientific">Staphylotrichum tortipilum</name>
    <dbReference type="NCBI Taxonomy" id="2831512"/>
    <lineage>
        <taxon>Eukaryota</taxon>
        <taxon>Fungi</taxon>
        <taxon>Dikarya</taxon>
        <taxon>Ascomycota</taxon>
        <taxon>Pezizomycotina</taxon>
        <taxon>Sordariomycetes</taxon>
        <taxon>Sordariomycetidae</taxon>
        <taxon>Sordariales</taxon>
        <taxon>Chaetomiaceae</taxon>
        <taxon>Staphylotrichum</taxon>
    </lineage>
</organism>
<keyword evidence="10" id="KW-0496">Mitochondrion</keyword>
<evidence type="ECO:0000256" key="6">
    <source>
        <dbReference type="ARBA" id="ARBA00018802"/>
    </source>
</evidence>
<dbReference type="GO" id="GO:0004042">
    <property type="term" value="F:L-glutamate N-acetyltransferase activity"/>
    <property type="evidence" value="ECO:0007669"/>
    <property type="project" value="TreeGrafter"/>
</dbReference>
<dbReference type="CDD" id="cd07600">
    <property type="entry name" value="BAR_Gvp36"/>
    <property type="match status" value="1"/>
</dbReference>
<feature type="region of interest" description="Disordered" evidence="15">
    <location>
        <begin position="23"/>
        <end position="60"/>
    </location>
</feature>
<comment type="caution">
    <text evidence="17">The sequence shown here is derived from an EMBL/GenBank/DDBJ whole genome shotgun (WGS) entry which is preliminary data.</text>
</comment>
<dbReference type="PROSITE" id="PS51731">
    <property type="entry name" value="GNAT_NAGS"/>
    <property type="match status" value="1"/>
</dbReference>
<dbReference type="GO" id="GO:0006592">
    <property type="term" value="P:ornithine biosynthetic process"/>
    <property type="evidence" value="ECO:0007669"/>
    <property type="project" value="TreeGrafter"/>
</dbReference>
<comment type="catalytic activity">
    <reaction evidence="14">
        <text>L-glutamate + acetyl-CoA = N-acetyl-L-glutamate + CoA + H(+)</text>
        <dbReference type="Rhea" id="RHEA:24292"/>
        <dbReference type="ChEBI" id="CHEBI:15378"/>
        <dbReference type="ChEBI" id="CHEBI:29985"/>
        <dbReference type="ChEBI" id="CHEBI:44337"/>
        <dbReference type="ChEBI" id="CHEBI:57287"/>
        <dbReference type="ChEBI" id="CHEBI:57288"/>
        <dbReference type="EC" id="2.3.1.1"/>
    </reaction>
</comment>
<evidence type="ECO:0000259" key="16">
    <source>
        <dbReference type="PROSITE" id="PS51731"/>
    </source>
</evidence>
<keyword evidence="9" id="KW-0809">Transit peptide</keyword>
<dbReference type="GO" id="GO:0006526">
    <property type="term" value="P:L-arginine biosynthetic process"/>
    <property type="evidence" value="ECO:0007669"/>
    <property type="project" value="TreeGrafter"/>
</dbReference>
<evidence type="ECO:0000256" key="8">
    <source>
        <dbReference type="ARBA" id="ARBA00022679"/>
    </source>
</evidence>
<dbReference type="GO" id="GO:0005759">
    <property type="term" value="C:mitochondrial matrix"/>
    <property type="evidence" value="ECO:0007669"/>
    <property type="project" value="TreeGrafter"/>
</dbReference>
<keyword evidence="18" id="KW-1185">Reference proteome</keyword>
<sequence length="875" mass="96346">MYISARGVLRRPTAVQALIRTRPGRHVSTAENDPLSGGPAAATLTPRRHPPSTATRQKREADREFLISVLESSTTKRDAKNYLQTIGASLRPEPDQPPAFTTVLQDESGFGHQLGIPRLVQGPVPISASRANAVPHVAIVKLRDTQAWDDSLLNGVAKTLTHLRSLGLRSVIVLECNSDDIGSASWGELVSQQTSRIINAIGHSAVRKTKVLSQTLSSIAVTSPLANGHILVVPPRVSADDIVLSLTKFFSGLQFDKTTSSVTDAISVHRPVRKAVVERIIVIDPYARVFVNLEEESDKLQAALATHEPAPRHAENLRLARDALAMLPSTASVVITSPAEAANLRPPPPQVGDSEFSEVKTRRWQNPLIHNLLTDKPLYSASLPIGRIKSKPRGPDPALSSMPTTTLLKKGLPVTIFPNTRAGPWLPPMPGAPRLRLTDTCIDLPRLVHLINDSFNRKLDVDHYLRRVEDDLAGIIIAGEYAGGAILTWERPFGMDRETAYREGRLVPYLDKFAVLKKHQGAGGVADIVFNAMLRDCFPKGVCWRSRKNNPVNKWYCERSRGAWKLPESNWTMFWTTPEATTSDRLMADYEDTQLPPDYIDLEKRVDALKAVHQKMLAVTSQYSHEAYDYPPNIKETFQDLGRTVSEKVTLLSNASSPAEAQAALTAPPTAKPQPKTFHHAMARASLASSQTLHQQHTGAGEDPLATALEKYALAMERVGEARLAQDAQVQSRFLAGWNTTLNTNILFATRARKAVEKARLTLDAVKARVKGTTWKLGANAPRADPHDDHELSAEAQEEIEKAEDEFVTQTEEAVGVMKNVLDTPEPLRNLAELIAAQMEYHKKAHEILSELAPIIDGLQVEQEASYRKSRENAS</sequence>
<dbReference type="FunFam" id="3.40.630.30:FF:000049">
    <property type="entry name" value="Amino-acid acetyltransferase, mitochondrial"/>
    <property type="match status" value="1"/>
</dbReference>
<dbReference type="InterPro" id="IPR027267">
    <property type="entry name" value="AH/BAR_dom_sf"/>
</dbReference>
<dbReference type="EC" id="2.3.1.1" evidence="5"/>
<evidence type="ECO:0000256" key="14">
    <source>
        <dbReference type="ARBA" id="ARBA00048372"/>
    </source>
</evidence>
<dbReference type="InterPro" id="IPR006855">
    <property type="entry name" value="Vertebrate-like_GNAT_dom"/>
</dbReference>
<comment type="function">
    <text evidence="1">N-acetylglutamate synthase involved in arginine biosynthesis.</text>
</comment>
<evidence type="ECO:0000256" key="7">
    <source>
        <dbReference type="ARBA" id="ARBA00022605"/>
    </source>
</evidence>
<evidence type="ECO:0000256" key="2">
    <source>
        <dbReference type="ARBA" id="ARBA00004173"/>
    </source>
</evidence>